<evidence type="ECO:0000313" key="1">
    <source>
        <dbReference type="EMBL" id="KAJ3844345.1"/>
    </source>
</evidence>
<comment type="caution">
    <text evidence="1">The sequence shown here is derived from an EMBL/GenBank/DDBJ whole genome shotgun (WGS) entry which is preliminary data.</text>
</comment>
<dbReference type="EMBL" id="MU805955">
    <property type="protein sequence ID" value="KAJ3844345.1"/>
    <property type="molecule type" value="Genomic_DNA"/>
</dbReference>
<sequence length="90" mass="9590">MSTAPLSIAVGPVRGAYLLVITHSAMTLTGIIAPRRLPLPPHSPNCNHCHDIDAQIVQYLPTALAVFDLLPVVPASLCQATAKLDEHELC</sequence>
<evidence type="ECO:0000313" key="2">
    <source>
        <dbReference type="Proteomes" id="UP001163846"/>
    </source>
</evidence>
<protein>
    <submittedName>
        <fullName evidence="1">Uncharacterized protein</fullName>
    </submittedName>
</protein>
<dbReference type="AlphaFoldDB" id="A0AA38PKK7"/>
<accession>A0AA38PKK7</accession>
<gene>
    <name evidence="1" type="ORF">F5878DRAFT_602232</name>
</gene>
<reference evidence="1" key="1">
    <citation type="submission" date="2022-08" db="EMBL/GenBank/DDBJ databases">
        <authorList>
            <consortium name="DOE Joint Genome Institute"/>
            <person name="Min B."/>
            <person name="Riley R."/>
            <person name="Sierra-Patev S."/>
            <person name="Naranjo-Ortiz M."/>
            <person name="Looney B."/>
            <person name="Konkel Z."/>
            <person name="Slot J.C."/>
            <person name="Sakamoto Y."/>
            <person name="Steenwyk J.L."/>
            <person name="Rokas A."/>
            <person name="Carro J."/>
            <person name="Camarero S."/>
            <person name="Ferreira P."/>
            <person name="Molpeceres G."/>
            <person name="Ruiz-Duenas F.J."/>
            <person name="Serrano A."/>
            <person name="Henrissat B."/>
            <person name="Drula E."/>
            <person name="Hughes K.W."/>
            <person name="Mata J.L."/>
            <person name="Ishikawa N.K."/>
            <person name="Vargas-Isla R."/>
            <person name="Ushijima S."/>
            <person name="Smith C.A."/>
            <person name="Ahrendt S."/>
            <person name="Andreopoulos W."/>
            <person name="He G."/>
            <person name="Labutti K."/>
            <person name="Lipzen A."/>
            <person name="Ng V."/>
            <person name="Sandor L."/>
            <person name="Barry K."/>
            <person name="Martinez A.T."/>
            <person name="Xiao Y."/>
            <person name="Gibbons J.G."/>
            <person name="Terashima K."/>
            <person name="Hibbett D.S."/>
            <person name="Grigoriev I.V."/>
        </authorList>
    </citation>
    <scope>NUCLEOTIDE SEQUENCE</scope>
    <source>
        <strain evidence="1">TFB9207</strain>
    </source>
</reference>
<proteinExistence type="predicted"/>
<name>A0AA38PKK7_9AGAR</name>
<keyword evidence="2" id="KW-1185">Reference proteome</keyword>
<dbReference type="Proteomes" id="UP001163846">
    <property type="component" value="Unassembled WGS sequence"/>
</dbReference>
<organism evidence="1 2">
    <name type="scientific">Lentinula raphanica</name>
    <dbReference type="NCBI Taxonomy" id="153919"/>
    <lineage>
        <taxon>Eukaryota</taxon>
        <taxon>Fungi</taxon>
        <taxon>Dikarya</taxon>
        <taxon>Basidiomycota</taxon>
        <taxon>Agaricomycotina</taxon>
        <taxon>Agaricomycetes</taxon>
        <taxon>Agaricomycetidae</taxon>
        <taxon>Agaricales</taxon>
        <taxon>Marasmiineae</taxon>
        <taxon>Omphalotaceae</taxon>
        <taxon>Lentinula</taxon>
    </lineage>
</organism>